<feature type="region of interest" description="Disordered" evidence="3">
    <location>
        <begin position="512"/>
        <end position="531"/>
    </location>
</feature>
<dbReference type="Gene3D" id="1.10.1200.10">
    <property type="entry name" value="ACP-like"/>
    <property type="match status" value="1"/>
</dbReference>
<dbReference type="EMBL" id="BIFQ01000001">
    <property type="protein sequence ID" value="GCE02772.1"/>
    <property type="molecule type" value="Genomic_DNA"/>
</dbReference>
<dbReference type="Pfam" id="PF00501">
    <property type="entry name" value="AMP-binding"/>
    <property type="match status" value="1"/>
</dbReference>
<accession>A0A401Z7E3</accession>
<feature type="compositionally biased region" description="Acidic residues" evidence="3">
    <location>
        <begin position="516"/>
        <end position="530"/>
    </location>
</feature>
<feature type="domain" description="Carrier" evidence="4">
    <location>
        <begin position="530"/>
        <end position="605"/>
    </location>
</feature>
<dbReference type="InterPro" id="IPR045851">
    <property type="entry name" value="AMP-bd_C_sf"/>
</dbReference>
<evidence type="ECO:0000256" key="3">
    <source>
        <dbReference type="SAM" id="MobiDB-lite"/>
    </source>
</evidence>
<dbReference type="InterPro" id="IPR020845">
    <property type="entry name" value="AMP-binding_CS"/>
</dbReference>
<dbReference type="Proteomes" id="UP000287224">
    <property type="component" value="Unassembled WGS sequence"/>
</dbReference>
<dbReference type="PROSITE" id="PS00455">
    <property type="entry name" value="AMP_BINDING"/>
    <property type="match status" value="1"/>
</dbReference>
<dbReference type="InterPro" id="IPR006162">
    <property type="entry name" value="Ppantetheine_attach_site"/>
</dbReference>
<dbReference type="InterPro" id="IPR009081">
    <property type="entry name" value="PP-bd_ACP"/>
</dbReference>
<dbReference type="GO" id="GO:0044550">
    <property type="term" value="P:secondary metabolite biosynthetic process"/>
    <property type="evidence" value="ECO:0007669"/>
    <property type="project" value="TreeGrafter"/>
</dbReference>
<proteinExistence type="predicted"/>
<name>A0A401Z7E3_9CHLR</name>
<dbReference type="FunFam" id="3.40.50.980:FF:000001">
    <property type="entry name" value="Non-ribosomal peptide synthetase"/>
    <property type="match status" value="1"/>
</dbReference>
<dbReference type="GO" id="GO:0005737">
    <property type="term" value="C:cytoplasm"/>
    <property type="evidence" value="ECO:0007669"/>
    <property type="project" value="TreeGrafter"/>
</dbReference>
<sequence>MIPLGTSDTLSPYLNTANNAYNARISSIITGVVTRFHTKIALISAQETLTYDELNRRANQLAHYLQSQGVGPNTLVGCYLERSTDFIVSVLAILKAGAAYIPMDPSYPVGRLNYMIQDAQMPLVVTKQELAEQPGLELPQAILLDTQAALLAAQDQSDPETTVTGEDLAYVIYTSGSTGLPKGVQITHNNLANLVAWHHEAFAVTADDRATQISSPAFDAAVWEIWPYLTKGASLYIPDEETRVTPVALRDWLLQNKITITFLPTVLAESLLQLEWPGSAPLRYLLTGADTLHRYPTPALPFALVNNYGPSETTVVATSGVIPPTEHPETPPSIGRAITHVDIHILDKDLQPVPVGTTGEIYIGGASVGSGYLHRPELTAERFIQDPFSNSTQARLYKTGDLGYALPDGQIMFIGREDHQIKIRGYRIEPGEIVHWLNELEDIQASVVVASKDEDAEQKSLIAYLVMQPETELTASEIRDALSNHLPSYMLPATFVQIEQLPLTANGKLDRAALPEPDDENMLPDEESDEPATVIEEQVSEIIGELLHIEYVGRDDNFFMLGGHSLLGTQMIARIQALFEVTLTLRTLFESPTARLLADEIEQRLIDKITAMSEDEAQSLLRQGQNQ</sequence>
<dbReference type="PRINTS" id="PR00154">
    <property type="entry name" value="AMPBINDING"/>
</dbReference>
<dbReference type="NCBIfam" id="TIGR01733">
    <property type="entry name" value="AA-adenyl-dom"/>
    <property type="match status" value="1"/>
</dbReference>
<evidence type="ECO:0000256" key="2">
    <source>
        <dbReference type="ARBA" id="ARBA00022553"/>
    </source>
</evidence>
<dbReference type="AlphaFoldDB" id="A0A401Z7E3"/>
<dbReference type="InterPro" id="IPR000873">
    <property type="entry name" value="AMP-dep_synth/lig_dom"/>
</dbReference>
<organism evidence="5 6">
    <name type="scientific">Dictyobacter aurantiacus</name>
    <dbReference type="NCBI Taxonomy" id="1936993"/>
    <lineage>
        <taxon>Bacteria</taxon>
        <taxon>Bacillati</taxon>
        <taxon>Chloroflexota</taxon>
        <taxon>Ktedonobacteria</taxon>
        <taxon>Ktedonobacterales</taxon>
        <taxon>Dictyobacteraceae</taxon>
        <taxon>Dictyobacter</taxon>
    </lineage>
</organism>
<evidence type="ECO:0000313" key="6">
    <source>
        <dbReference type="Proteomes" id="UP000287224"/>
    </source>
</evidence>
<dbReference type="Pfam" id="PF13193">
    <property type="entry name" value="AMP-binding_C"/>
    <property type="match status" value="1"/>
</dbReference>
<dbReference type="Gene3D" id="2.30.38.10">
    <property type="entry name" value="Luciferase, Domain 3"/>
    <property type="match status" value="1"/>
</dbReference>
<dbReference type="PANTHER" id="PTHR45527">
    <property type="entry name" value="NONRIBOSOMAL PEPTIDE SYNTHETASE"/>
    <property type="match status" value="1"/>
</dbReference>
<evidence type="ECO:0000256" key="1">
    <source>
        <dbReference type="ARBA" id="ARBA00022450"/>
    </source>
</evidence>
<dbReference type="PANTHER" id="PTHR45527:SF1">
    <property type="entry name" value="FATTY ACID SYNTHASE"/>
    <property type="match status" value="1"/>
</dbReference>
<dbReference type="InterPro" id="IPR010071">
    <property type="entry name" value="AA_adenyl_dom"/>
</dbReference>
<dbReference type="Gene3D" id="3.30.300.30">
    <property type="match status" value="1"/>
</dbReference>
<dbReference type="InterPro" id="IPR036736">
    <property type="entry name" value="ACP-like_sf"/>
</dbReference>
<dbReference type="CDD" id="cd05930">
    <property type="entry name" value="A_NRPS"/>
    <property type="match status" value="1"/>
</dbReference>
<dbReference type="SUPFAM" id="SSF47336">
    <property type="entry name" value="ACP-like"/>
    <property type="match status" value="1"/>
</dbReference>
<keyword evidence="6" id="KW-1185">Reference proteome</keyword>
<dbReference type="GO" id="GO:0031177">
    <property type="term" value="F:phosphopantetheine binding"/>
    <property type="evidence" value="ECO:0007669"/>
    <property type="project" value="InterPro"/>
</dbReference>
<evidence type="ECO:0000259" key="4">
    <source>
        <dbReference type="PROSITE" id="PS50075"/>
    </source>
</evidence>
<reference evidence="6" key="1">
    <citation type="submission" date="2018-12" db="EMBL/GenBank/DDBJ databases">
        <title>Tengunoibacter tsumagoiensis gen. nov., sp. nov., Dictyobacter kobayashii sp. nov., D. alpinus sp. nov., and D. joshuensis sp. nov. and description of Dictyobacteraceae fam. nov. within the order Ktedonobacterales isolated from Tengu-no-mugimeshi.</title>
        <authorList>
            <person name="Wang C.M."/>
            <person name="Zheng Y."/>
            <person name="Sakai Y."/>
            <person name="Toyoda A."/>
            <person name="Minakuchi Y."/>
            <person name="Abe K."/>
            <person name="Yokota A."/>
            <person name="Yabe S."/>
        </authorList>
    </citation>
    <scope>NUCLEOTIDE SEQUENCE [LARGE SCALE GENOMIC DNA]</scope>
    <source>
        <strain evidence="6">S-27</strain>
    </source>
</reference>
<dbReference type="InterPro" id="IPR020806">
    <property type="entry name" value="PKS_PP-bd"/>
</dbReference>
<dbReference type="Gene3D" id="3.40.50.980">
    <property type="match status" value="2"/>
</dbReference>
<keyword evidence="2" id="KW-0597">Phosphoprotein</keyword>
<dbReference type="FunFam" id="3.30.300.30:FF:000010">
    <property type="entry name" value="Enterobactin synthetase component F"/>
    <property type="match status" value="1"/>
</dbReference>
<evidence type="ECO:0000313" key="5">
    <source>
        <dbReference type="EMBL" id="GCE02772.1"/>
    </source>
</evidence>
<dbReference type="SMART" id="SM00823">
    <property type="entry name" value="PKS_PP"/>
    <property type="match status" value="1"/>
</dbReference>
<protein>
    <recommendedName>
        <fullName evidence="4">Carrier domain-containing protein</fullName>
    </recommendedName>
</protein>
<dbReference type="SUPFAM" id="SSF56801">
    <property type="entry name" value="Acetyl-CoA synthetase-like"/>
    <property type="match status" value="1"/>
</dbReference>
<comment type="caution">
    <text evidence="5">The sequence shown here is derived from an EMBL/GenBank/DDBJ whole genome shotgun (WGS) entry which is preliminary data.</text>
</comment>
<gene>
    <name evidence="5" type="ORF">KDAU_01010</name>
</gene>
<dbReference type="PROSITE" id="PS00012">
    <property type="entry name" value="PHOSPHOPANTETHEINE"/>
    <property type="match status" value="1"/>
</dbReference>
<dbReference type="InterPro" id="IPR020459">
    <property type="entry name" value="AMP-binding"/>
</dbReference>
<dbReference type="InterPro" id="IPR025110">
    <property type="entry name" value="AMP-bd_C"/>
</dbReference>
<keyword evidence="1" id="KW-0596">Phosphopantetheine</keyword>
<dbReference type="PROSITE" id="PS50075">
    <property type="entry name" value="CARRIER"/>
    <property type="match status" value="1"/>
</dbReference>
<dbReference type="GO" id="GO:0043041">
    <property type="term" value="P:amino acid activation for nonribosomal peptide biosynthetic process"/>
    <property type="evidence" value="ECO:0007669"/>
    <property type="project" value="TreeGrafter"/>
</dbReference>
<dbReference type="Pfam" id="PF00550">
    <property type="entry name" value="PP-binding"/>
    <property type="match status" value="1"/>
</dbReference>